<evidence type="ECO:0008006" key="8">
    <source>
        <dbReference type="Google" id="ProtNLM"/>
    </source>
</evidence>
<dbReference type="GO" id="GO:0009279">
    <property type="term" value="C:cell outer membrane"/>
    <property type="evidence" value="ECO:0007669"/>
    <property type="project" value="UniProtKB-SubCell"/>
</dbReference>
<sequence>MKKINLIIVTIFVLFANSSCDSMLDVSTKHALPQDKIKTVTGCESLIIGVYDQLQDGYYAGRDLICIPDVLGDNTQLSPGATSYSGQYNFKPNYNLDIWEIAYKQIGALNEAIYYLSQLDQTAKVKSLTGEALFLRAYNYFNLSIIYSRVPGKLVENFNLCVPLLTEPFFNEGGSITEQASVPRATVDVVWTQIVKDLNDSYALLNNNDGSNFPYRVSALAVKAFQSRVYLYKGEWDNAIAAASTTITNSKVKLYNGLYTDIFSKGTESIWQLHYTITENLKSISLHSTYGTMDNGFRDEEGFGDGTGPGDAQLSVSPDFINIIDKDNDKRFGALRKVHYYGQDLWWTTKFNSWGGAFGLDDVPLIRISEIYLNRAEAYAHMKNYTQARNDINALRNIRGLDDTDVANSELINEILLQRRIELAFEGHRFFDMKRLGLPISRPNGLPEIPYADYRVVAPIGATEMDVNKKLVNNPGY</sequence>
<evidence type="ECO:0000256" key="4">
    <source>
        <dbReference type="ARBA" id="ARBA00023237"/>
    </source>
</evidence>
<dbReference type="EMBL" id="VSSQ01000389">
    <property type="protein sequence ID" value="MPL93351.1"/>
    <property type="molecule type" value="Genomic_DNA"/>
</dbReference>
<dbReference type="InterPro" id="IPR033985">
    <property type="entry name" value="SusD-like_N"/>
</dbReference>
<comment type="subcellular location">
    <subcellularLocation>
        <location evidence="1">Cell outer membrane</location>
    </subcellularLocation>
</comment>
<evidence type="ECO:0000256" key="2">
    <source>
        <dbReference type="ARBA" id="ARBA00022729"/>
    </source>
</evidence>
<evidence type="ECO:0000256" key="1">
    <source>
        <dbReference type="ARBA" id="ARBA00004442"/>
    </source>
</evidence>
<evidence type="ECO:0000313" key="7">
    <source>
        <dbReference type="EMBL" id="MPL93351.1"/>
    </source>
</evidence>
<dbReference type="SUPFAM" id="SSF48452">
    <property type="entry name" value="TPR-like"/>
    <property type="match status" value="1"/>
</dbReference>
<keyword evidence="2" id="KW-0732">Signal</keyword>
<proteinExistence type="predicted"/>
<dbReference type="Gene3D" id="1.25.40.390">
    <property type="match status" value="1"/>
</dbReference>
<dbReference type="InterPro" id="IPR011990">
    <property type="entry name" value="TPR-like_helical_dom_sf"/>
</dbReference>
<dbReference type="Pfam" id="PF14322">
    <property type="entry name" value="SusD-like_3"/>
    <property type="match status" value="1"/>
</dbReference>
<keyword evidence="3" id="KW-0472">Membrane</keyword>
<name>A0A644VPR2_9ZZZZ</name>
<dbReference type="Pfam" id="PF07980">
    <property type="entry name" value="SusD_RagB"/>
    <property type="match status" value="1"/>
</dbReference>
<comment type="caution">
    <text evidence="7">The sequence shown here is derived from an EMBL/GenBank/DDBJ whole genome shotgun (WGS) entry which is preliminary data.</text>
</comment>
<gene>
    <name evidence="7" type="ORF">SDC9_39477</name>
</gene>
<feature type="domain" description="RagB/SusD" evidence="5">
    <location>
        <begin position="339"/>
        <end position="477"/>
    </location>
</feature>
<evidence type="ECO:0000256" key="3">
    <source>
        <dbReference type="ARBA" id="ARBA00023136"/>
    </source>
</evidence>
<dbReference type="AlphaFoldDB" id="A0A644VPR2"/>
<evidence type="ECO:0000259" key="6">
    <source>
        <dbReference type="Pfam" id="PF14322"/>
    </source>
</evidence>
<accession>A0A644VPR2</accession>
<feature type="domain" description="SusD-like N-terminal" evidence="6">
    <location>
        <begin position="24"/>
        <end position="231"/>
    </location>
</feature>
<dbReference type="CDD" id="cd08977">
    <property type="entry name" value="SusD"/>
    <property type="match status" value="1"/>
</dbReference>
<protein>
    <recommendedName>
        <fullName evidence="8">SusD-like protein</fullName>
    </recommendedName>
</protein>
<dbReference type="InterPro" id="IPR012944">
    <property type="entry name" value="SusD_RagB_dom"/>
</dbReference>
<keyword evidence="4" id="KW-0998">Cell outer membrane</keyword>
<organism evidence="7">
    <name type="scientific">bioreactor metagenome</name>
    <dbReference type="NCBI Taxonomy" id="1076179"/>
    <lineage>
        <taxon>unclassified sequences</taxon>
        <taxon>metagenomes</taxon>
        <taxon>ecological metagenomes</taxon>
    </lineage>
</organism>
<evidence type="ECO:0000259" key="5">
    <source>
        <dbReference type="Pfam" id="PF07980"/>
    </source>
</evidence>
<reference evidence="7" key="1">
    <citation type="submission" date="2019-08" db="EMBL/GenBank/DDBJ databases">
        <authorList>
            <person name="Kucharzyk K."/>
            <person name="Murdoch R.W."/>
            <person name="Higgins S."/>
            <person name="Loffler F."/>
        </authorList>
    </citation>
    <scope>NUCLEOTIDE SEQUENCE</scope>
</reference>